<sequence length="290" mass="32751">MAPLSLTSSLGNSNTGEDNENDDYYTPGNPSTSGILLVILVFSFFALVFTLITGWVWCVSAAEPTYYSVRTHRRGAWRTKRVVPFREWYRKRLNLPRTPSDIQREEHYTRVLTNLRIKGWEGRVLRNGQPDDRRWMRPRDSKFWRLHGHRNSLDTFQSSIRKVDNYGAIGIPTKREGDWGGDNDDGASVACSPFTIPRFFGAPWRALQEEDGRVGDGGGGGGAEKRQRIRSLSTGSVRKSRKIRRTTEEMRSNSWGPRGSRSSIGRCGRIGSGLSTASTLEIVMEEGQSF</sequence>
<organism evidence="3 4">
    <name type="scientific">Tuber melanosporum (strain Mel28)</name>
    <name type="common">Perigord black truffle</name>
    <dbReference type="NCBI Taxonomy" id="656061"/>
    <lineage>
        <taxon>Eukaryota</taxon>
        <taxon>Fungi</taxon>
        <taxon>Dikarya</taxon>
        <taxon>Ascomycota</taxon>
        <taxon>Pezizomycotina</taxon>
        <taxon>Pezizomycetes</taxon>
        <taxon>Pezizales</taxon>
        <taxon>Tuberaceae</taxon>
        <taxon>Tuber</taxon>
    </lineage>
</organism>
<dbReference type="EMBL" id="FN430346">
    <property type="protein sequence ID" value="CAZ85262.1"/>
    <property type="molecule type" value="Genomic_DNA"/>
</dbReference>
<dbReference type="eggNOG" id="ENOG502T1Z9">
    <property type="taxonomic scope" value="Eukaryota"/>
</dbReference>
<proteinExistence type="predicted"/>
<reference evidence="3 4" key="1">
    <citation type="journal article" date="2010" name="Nature">
        <title>Perigord black truffle genome uncovers evolutionary origins and mechanisms of symbiosis.</title>
        <authorList>
            <person name="Martin F."/>
            <person name="Kohler A."/>
            <person name="Murat C."/>
            <person name="Balestrini R."/>
            <person name="Coutinho P.M."/>
            <person name="Jaillon O."/>
            <person name="Montanini B."/>
            <person name="Morin E."/>
            <person name="Noel B."/>
            <person name="Percudani R."/>
            <person name="Porcel B."/>
            <person name="Rubini A."/>
            <person name="Amicucci A."/>
            <person name="Amselem J."/>
            <person name="Anthouard V."/>
            <person name="Arcioni S."/>
            <person name="Artiguenave F."/>
            <person name="Aury J.M."/>
            <person name="Ballario P."/>
            <person name="Bolchi A."/>
            <person name="Brenna A."/>
            <person name="Brun A."/>
            <person name="Buee M."/>
            <person name="Cantarel B."/>
            <person name="Chevalier G."/>
            <person name="Couloux A."/>
            <person name="Da Silva C."/>
            <person name="Denoeud F."/>
            <person name="Duplessis S."/>
            <person name="Ghignone S."/>
            <person name="Hilselberger B."/>
            <person name="Iotti M."/>
            <person name="Marcais B."/>
            <person name="Mello A."/>
            <person name="Miranda M."/>
            <person name="Pacioni G."/>
            <person name="Quesneville H."/>
            <person name="Riccioni C."/>
            <person name="Ruotolo R."/>
            <person name="Splivallo R."/>
            <person name="Stocchi V."/>
            <person name="Tisserant E."/>
            <person name="Viscomi A.R."/>
            <person name="Zambonelli A."/>
            <person name="Zampieri E."/>
            <person name="Henrissat B."/>
            <person name="Lebrun M.H."/>
            <person name="Paolocci F."/>
            <person name="Bonfante P."/>
            <person name="Ottonello S."/>
            <person name="Wincker P."/>
        </authorList>
    </citation>
    <scope>NUCLEOTIDE SEQUENCE [LARGE SCALE GENOMIC DNA]</scope>
    <source>
        <strain evidence="3 4">Mel28</strain>
    </source>
</reference>
<keyword evidence="2" id="KW-0812">Transmembrane</keyword>
<dbReference type="Proteomes" id="UP000006911">
    <property type="component" value="Unassembled WGS sequence"/>
</dbReference>
<accession>D5GL69</accession>
<feature type="transmembrane region" description="Helical" evidence="2">
    <location>
        <begin position="35"/>
        <end position="58"/>
    </location>
</feature>
<evidence type="ECO:0000313" key="4">
    <source>
        <dbReference type="Proteomes" id="UP000006911"/>
    </source>
</evidence>
<keyword evidence="2" id="KW-1133">Transmembrane helix</keyword>
<protein>
    <submittedName>
        <fullName evidence="3">(Perigord truffle) hypothetical protein</fullName>
    </submittedName>
</protein>
<evidence type="ECO:0000256" key="2">
    <source>
        <dbReference type="SAM" id="Phobius"/>
    </source>
</evidence>
<keyword evidence="4" id="KW-1185">Reference proteome</keyword>
<keyword evidence="2" id="KW-0472">Membrane</keyword>
<dbReference type="KEGG" id="tml:GSTUM_00010031001"/>
<dbReference type="InParanoid" id="D5GL69"/>
<evidence type="ECO:0000256" key="1">
    <source>
        <dbReference type="SAM" id="MobiDB-lite"/>
    </source>
</evidence>
<name>D5GL69_TUBMM</name>
<dbReference type="HOGENOM" id="CLU_960400_0_0_1"/>
<dbReference type="RefSeq" id="XP_002841071.1">
    <property type="nucleotide sequence ID" value="XM_002841025.1"/>
</dbReference>
<dbReference type="GeneID" id="9182056"/>
<feature type="compositionally biased region" description="Low complexity" evidence="1">
    <location>
        <begin position="254"/>
        <end position="269"/>
    </location>
</feature>
<feature type="region of interest" description="Disordered" evidence="1">
    <location>
        <begin position="210"/>
        <end position="269"/>
    </location>
</feature>
<feature type="compositionally biased region" description="Low complexity" evidence="1">
    <location>
        <begin position="1"/>
        <end position="16"/>
    </location>
</feature>
<dbReference type="AlphaFoldDB" id="D5GL69"/>
<gene>
    <name evidence="3" type="ORF">GSTUM_00010031001</name>
</gene>
<feature type="region of interest" description="Disordered" evidence="1">
    <location>
        <begin position="1"/>
        <end position="25"/>
    </location>
</feature>
<evidence type="ECO:0000313" key="3">
    <source>
        <dbReference type="EMBL" id="CAZ85262.1"/>
    </source>
</evidence>